<evidence type="ECO:0000256" key="1">
    <source>
        <dbReference type="SAM" id="MobiDB-lite"/>
    </source>
</evidence>
<protein>
    <submittedName>
        <fullName evidence="2">Uncharacterized protein</fullName>
    </submittedName>
</protein>
<proteinExistence type="predicted"/>
<feature type="compositionally biased region" description="Basic residues" evidence="1">
    <location>
        <begin position="60"/>
        <end position="77"/>
    </location>
</feature>
<sequence>APRRRPAPAGAADGARRQRHARRRGHRVLRAGRDEQLRAGLRCRKAGQPQRPQPLDQRGHRPAAQHRWAARVGHRPARGAAGPGGA</sequence>
<feature type="region of interest" description="Disordered" evidence="1">
    <location>
        <begin position="1"/>
        <end position="86"/>
    </location>
</feature>
<dbReference type="EMBL" id="BKCJ011848547">
    <property type="protein sequence ID" value="GFD58088.1"/>
    <property type="molecule type" value="Genomic_DNA"/>
</dbReference>
<reference evidence="2" key="1">
    <citation type="journal article" date="2019" name="Sci. Rep.">
        <title>Draft genome of Tanacetum cinerariifolium, the natural source of mosquito coil.</title>
        <authorList>
            <person name="Yamashiro T."/>
            <person name="Shiraishi A."/>
            <person name="Satake H."/>
            <person name="Nakayama K."/>
        </authorList>
    </citation>
    <scope>NUCLEOTIDE SEQUENCE</scope>
</reference>
<feature type="compositionally biased region" description="Basic residues" evidence="1">
    <location>
        <begin position="17"/>
        <end position="30"/>
    </location>
</feature>
<name>A0A699XJ92_TANCI</name>
<comment type="caution">
    <text evidence="2">The sequence shown here is derived from an EMBL/GenBank/DDBJ whole genome shotgun (WGS) entry which is preliminary data.</text>
</comment>
<gene>
    <name evidence="2" type="ORF">Tci_930057</name>
</gene>
<feature type="non-terminal residue" evidence="2">
    <location>
        <position position="1"/>
    </location>
</feature>
<feature type="non-terminal residue" evidence="2">
    <location>
        <position position="86"/>
    </location>
</feature>
<organism evidence="2">
    <name type="scientific">Tanacetum cinerariifolium</name>
    <name type="common">Dalmatian daisy</name>
    <name type="synonym">Chrysanthemum cinerariifolium</name>
    <dbReference type="NCBI Taxonomy" id="118510"/>
    <lineage>
        <taxon>Eukaryota</taxon>
        <taxon>Viridiplantae</taxon>
        <taxon>Streptophyta</taxon>
        <taxon>Embryophyta</taxon>
        <taxon>Tracheophyta</taxon>
        <taxon>Spermatophyta</taxon>
        <taxon>Magnoliopsida</taxon>
        <taxon>eudicotyledons</taxon>
        <taxon>Gunneridae</taxon>
        <taxon>Pentapetalae</taxon>
        <taxon>asterids</taxon>
        <taxon>campanulids</taxon>
        <taxon>Asterales</taxon>
        <taxon>Asteraceae</taxon>
        <taxon>Asteroideae</taxon>
        <taxon>Anthemideae</taxon>
        <taxon>Anthemidinae</taxon>
        <taxon>Tanacetum</taxon>
    </lineage>
</organism>
<accession>A0A699XJ92</accession>
<dbReference type="AlphaFoldDB" id="A0A699XJ92"/>
<evidence type="ECO:0000313" key="2">
    <source>
        <dbReference type="EMBL" id="GFD58088.1"/>
    </source>
</evidence>